<evidence type="ECO:0000313" key="2">
    <source>
        <dbReference type="EMBL" id="MBB5287007.1"/>
    </source>
</evidence>
<proteinExistence type="predicted"/>
<evidence type="ECO:0000313" key="3">
    <source>
        <dbReference type="Proteomes" id="UP000557307"/>
    </source>
</evidence>
<name>A0A840TZP8_9BACT</name>
<sequence length="147" mass="16901">MKALLILSILFFVNPQSKVNSDQVLGRWMSEGKDLEVEVFKVDDRYAARIVWFECNEATPRKLAAHRDTENPNPKLRGRSWLGRVVVDDLQFDKADNEWSGGNIYDPNSGHTFKSVARLSSPHEMVVRGYWGFEVFGKSVHFSRVEK</sequence>
<gene>
    <name evidence="2" type="ORF">HNQ92_005169</name>
</gene>
<comment type="caution">
    <text evidence="2">The sequence shown here is derived from an EMBL/GenBank/DDBJ whole genome shotgun (WGS) entry which is preliminary data.</text>
</comment>
<dbReference type="RefSeq" id="WP_184178683.1">
    <property type="nucleotide sequence ID" value="NZ_JACHGF010000013.1"/>
</dbReference>
<dbReference type="PANTHER" id="PTHR36919:SF2">
    <property type="entry name" value="BLL6627 PROTEIN"/>
    <property type="match status" value="1"/>
</dbReference>
<dbReference type="PANTHER" id="PTHR36919">
    <property type="entry name" value="BLR1215 PROTEIN"/>
    <property type="match status" value="1"/>
</dbReference>
<feature type="domain" description="DUF2147" evidence="1">
    <location>
        <begin position="26"/>
        <end position="144"/>
    </location>
</feature>
<accession>A0A840TZP8</accession>
<protein>
    <submittedName>
        <fullName evidence="2">Uncharacterized protein (DUF2147 family)</fullName>
    </submittedName>
</protein>
<dbReference type="InterPro" id="IPR019223">
    <property type="entry name" value="DUF2147"/>
</dbReference>
<dbReference type="Gene3D" id="2.40.128.520">
    <property type="match status" value="1"/>
</dbReference>
<reference evidence="2 3" key="1">
    <citation type="submission" date="2020-08" db="EMBL/GenBank/DDBJ databases">
        <title>Genomic Encyclopedia of Type Strains, Phase IV (KMG-IV): sequencing the most valuable type-strain genomes for metagenomic binning, comparative biology and taxonomic classification.</title>
        <authorList>
            <person name="Goeker M."/>
        </authorList>
    </citation>
    <scope>NUCLEOTIDE SEQUENCE [LARGE SCALE GENOMIC DNA]</scope>
    <source>
        <strain evidence="2 3">DSM 105074</strain>
    </source>
</reference>
<dbReference type="AlphaFoldDB" id="A0A840TZP8"/>
<dbReference type="Pfam" id="PF09917">
    <property type="entry name" value="DUF2147"/>
    <property type="match status" value="1"/>
</dbReference>
<evidence type="ECO:0000259" key="1">
    <source>
        <dbReference type="Pfam" id="PF09917"/>
    </source>
</evidence>
<keyword evidence="3" id="KW-1185">Reference proteome</keyword>
<dbReference type="EMBL" id="JACHGF010000013">
    <property type="protein sequence ID" value="MBB5287007.1"/>
    <property type="molecule type" value="Genomic_DNA"/>
</dbReference>
<dbReference type="Proteomes" id="UP000557307">
    <property type="component" value="Unassembled WGS sequence"/>
</dbReference>
<organism evidence="2 3">
    <name type="scientific">Rhabdobacter roseus</name>
    <dbReference type="NCBI Taxonomy" id="1655419"/>
    <lineage>
        <taxon>Bacteria</taxon>
        <taxon>Pseudomonadati</taxon>
        <taxon>Bacteroidota</taxon>
        <taxon>Cytophagia</taxon>
        <taxon>Cytophagales</taxon>
        <taxon>Cytophagaceae</taxon>
        <taxon>Rhabdobacter</taxon>
    </lineage>
</organism>